<dbReference type="EMBL" id="JAOCQI010000003">
    <property type="protein sequence ID" value="MCT7313292.1"/>
    <property type="molecule type" value="Genomic_DNA"/>
</dbReference>
<dbReference type="Gene3D" id="1.10.238.160">
    <property type="match status" value="1"/>
</dbReference>
<dbReference type="RefSeq" id="WP_260785039.1">
    <property type="nucleotide sequence ID" value="NZ_JAOCQI010000003.1"/>
</dbReference>
<organism evidence="1 2">
    <name type="scientific">Ralstonia mojiangensis</name>
    <dbReference type="NCBI Taxonomy" id="2953895"/>
    <lineage>
        <taxon>Bacteria</taxon>
        <taxon>Pseudomonadati</taxon>
        <taxon>Pseudomonadota</taxon>
        <taxon>Betaproteobacteria</taxon>
        <taxon>Burkholderiales</taxon>
        <taxon>Burkholderiaceae</taxon>
        <taxon>Ralstonia</taxon>
    </lineage>
</organism>
<evidence type="ECO:0000313" key="1">
    <source>
        <dbReference type="EMBL" id="MCT7313292.1"/>
    </source>
</evidence>
<sequence>MAAKTLIDSPQAPAPTKIDRIARMPEVLALVGVGRTTLYKMVRDGRFPAPLHLSSRIRGWRLSSIEAFLSSVEGE</sequence>
<dbReference type="Pfam" id="PF05930">
    <property type="entry name" value="Phage_AlpA"/>
    <property type="match status" value="1"/>
</dbReference>
<comment type="caution">
    <text evidence="1">The sequence shown here is derived from an EMBL/GenBank/DDBJ whole genome shotgun (WGS) entry which is preliminary data.</text>
</comment>
<accession>A0ABT2LED8</accession>
<dbReference type="Proteomes" id="UP001164420">
    <property type="component" value="Unassembled WGS sequence"/>
</dbReference>
<name>A0ABT2LED8_9RALS</name>
<protein>
    <submittedName>
        <fullName evidence="1">AlpA family phage regulatory protein</fullName>
    </submittedName>
</protein>
<proteinExistence type="predicted"/>
<reference evidence="1 2" key="1">
    <citation type="journal article" date="2023" name="Front. Microbiol.">
        <title>Ralstonia chuxiongensis sp. nov., Ralstonia mojiangensis sp. nov., and Ralstonia soli sp. nov., isolated from tobacco fields, are three novel species in the family Burkholderiaceae.</title>
        <authorList>
            <person name="Lu C.H."/>
            <person name="Zhang Y.Y."/>
            <person name="Jiang N."/>
            <person name="Chen W."/>
            <person name="Shao X."/>
            <person name="Zhao Z.M."/>
            <person name="Lu W.L."/>
            <person name="Hu X."/>
            <person name="Xi Y.X."/>
            <person name="Zou S.Y."/>
            <person name="Wei Q.J."/>
            <person name="Lin Z.L."/>
            <person name="Gong L."/>
            <person name="Gai X.T."/>
            <person name="Zhang L.Q."/>
            <person name="Li J.Y."/>
            <person name="Jin Y."/>
            <person name="Xia Z.Y."/>
        </authorList>
    </citation>
    <scope>NUCLEOTIDE SEQUENCE [LARGE SCALE GENOMIC DNA]</scope>
    <source>
        <strain evidence="1 2">22TCJT01-1</strain>
    </source>
</reference>
<keyword evidence="2" id="KW-1185">Reference proteome</keyword>
<gene>
    <name evidence="1" type="ORF">N5J06_20145</name>
</gene>
<dbReference type="InterPro" id="IPR010260">
    <property type="entry name" value="AlpA"/>
</dbReference>
<evidence type="ECO:0000313" key="2">
    <source>
        <dbReference type="Proteomes" id="UP001164420"/>
    </source>
</evidence>